<proteinExistence type="predicted"/>
<dbReference type="Proteomes" id="UP001228044">
    <property type="component" value="Unassembled WGS sequence"/>
</dbReference>
<feature type="non-terminal residue" evidence="1">
    <location>
        <position position="79"/>
    </location>
</feature>
<sequence>MNDDTQHTPEGAEGADSMAALDALEAEALTIEGAGQQQQQQAAAQQAETAIASAAAELLSCLEMVRLMASPALQWWTAY</sequence>
<name>A0ABT8E0L4_9BURK</name>
<dbReference type="RefSeq" id="WP_290361637.1">
    <property type="nucleotide sequence ID" value="NZ_JAUHHC010000014.1"/>
</dbReference>
<reference evidence="1 2" key="1">
    <citation type="submission" date="2023-06" db="EMBL/GenBank/DDBJ databases">
        <title>Pelomonas sp. PFR6 16S ribosomal RNA gene Genome sequencing and assembly.</title>
        <authorList>
            <person name="Woo H."/>
        </authorList>
    </citation>
    <scope>NUCLEOTIDE SEQUENCE [LARGE SCALE GENOMIC DNA]</scope>
    <source>
        <strain evidence="1 2">PFR6</strain>
    </source>
</reference>
<keyword evidence="2" id="KW-1185">Reference proteome</keyword>
<evidence type="ECO:0000313" key="2">
    <source>
        <dbReference type="Proteomes" id="UP001228044"/>
    </source>
</evidence>
<comment type="caution">
    <text evidence="1">The sequence shown here is derived from an EMBL/GenBank/DDBJ whole genome shotgun (WGS) entry which is preliminary data.</text>
</comment>
<accession>A0ABT8E0L4</accession>
<dbReference type="EMBL" id="JAUHHC010000014">
    <property type="protein sequence ID" value="MDN3923338.1"/>
    <property type="molecule type" value="Genomic_DNA"/>
</dbReference>
<protein>
    <submittedName>
        <fullName evidence="1">Uncharacterized protein</fullName>
    </submittedName>
</protein>
<gene>
    <name evidence="1" type="ORF">QWJ38_23935</name>
</gene>
<organism evidence="1 2">
    <name type="scientific">Roseateles violae</name>
    <dbReference type="NCBI Taxonomy" id="3058042"/>
    <lineage>
        <taxon>Bacteria</taxon>
        <taxon>Pseudomonadati</taxon>
        <taxon>Pseudomonadota</taxon>
        <taxon>Betaproteobacteria</taxon>
        <taxon>Burkholderiales</taxon>
        <taxon>Sphaerotilaceae</taxon>
        <taxon>Roseateles</taxon>
    </lineage>
</organism>
<evidence type="ECO:0000313" key="1">
    <source>
        <dbReference type="EMBL" id="MDN3923338.1"/>
    </source>
</evidence>